<feature type="compositionally biased region" description="Polar residues" evidence="1">
    <location>
        <begin position="264"/>
        <end position="303"/>
    </location>
</feature>
<feature type="compositionally biased region" description="Polar residues" evidence="1">
    <location>
        <begin position="432"/>
        <end position="445"/>
    </location>
</feature>
<feature type="region of interest" description="Disordered" evidence="1">
    <location>
        <begin position="417"/>
        <end position="460"/>
    </location>
</feature>
<evidence type="ECO:0000256" key="1">
    <source>
        <dbReference type="SAM" id="MobiDB-lite"/>
    </source>
</evidence>
<feature type="compositionally biased region" description="Basic and acidic residues" evidence="1">
    <location>
        <begin position="34"/>
        <end position="51"/>
    </location>
</feature>
<proteinExistence type="predicted"/>
<feature type="region of interest" description="Disordered" evidence="1">
    <location>
        <begin position="1"/>
        <end position="154"/>
    </location>
</feature>
<feature type="compositionally biased region" description="Basic and acidic residues" evidence="1">
    <location>
        <begin position="225"/>
        <end position="241"/>
    </location>
</feature>
<feature type="compositionally biased region" description="Acidic residues" evidence="1">
    <location>
        <begin position="176"/>
        <end position="188"/>
    </location>
</feature>
<comment type="caution">
    <text evidence="2">The sequence shown here is derived from an EMBL/GenBank/DDBJ whole genome shotgun (WGS) entry which is preliminary data.</text>
</comment>
<name>A0AAD7JHU2_9AGAR</name>
<feature type="compositionally biased region" description="Basic and acidic residues" evidence="1">
    <location>
        <begin position="202"/>
        <end position="213"/>
    </location>
</feature>
<feature type="compositionally biased region" description="Acidic residues" evidence="1">
    <location>
        <begin position="7"/>
        <end position="16"/>
    </location>
</feature>
<dbReference type="Proteomes" id="UP001215280">
    <property type="component" value="Unassembled WGS sequence"/>
</dbReference>
<evidence type="ECO:0000313" key="3">
    <source>
        <dbReference type="Proteomes" id="UP001215280"/>
    </source>
</evidence>
<protein>
    <submittedName>
        <fullName evidence="2">Uncharacterized protein</fullName>
    </submittedName>
</protein>
<organism evidence="2 3">
    <name type="scientific">Mycena maculata</name>
    <dbReference type="NCBI Taxonomy" id="230809"/>
    <lineage>
        <taxon>Eukaryota</taxon>
        <taxon>Fungi</taxon>
        <taxon>Dikarya</taxon>
        <taxon>Basidiomycota</taxon>
        <taxon>Agaricomycotina</taxon>
        <taxon>Agaricomycetes</taxon>
        <taxon>Agaricomycetidae</taxon>
        <taxon>Agaricales</taxon>
        <taxon>Marasmiineae</taxon>
        <taxon>Mycenaceae</taxon>
        <taxon>Mycena</taxon>
    </lineage>
</organism>
<keyword evidence="3" id="KW-1185">Reference proteome</keyword>
<feature type="region of interest" description="Disordered" evidence="1">
    <location>
        <begin position="487"/>
        <end position="509"/>
    </location>
</feature>
<feature type="compositionally biased region" description="Low complexity" evidence="1">
    <location>
        <begin position="417"/>
        <end position="429"/>
    </location>
</feature>
<gene>
    <name evidence="2" type="ORF">DFH07DRAFT_812740</name>
</gene>
<evidence type="ECO:0000313" key="2">
    <source>
        <dbReference type="EMBL" id="KAJ7763675.1"/>
    </source>
</evidence>
<dbReference type="AlphaFoldDB" id="A0AAD7JHU2"/>
<dbReference type="EMBL" id="JARJLG010000040">
    <property type="protein sequence ID" value="KAJ7763675.1"/>
    <property type="molecule type" value="Genomic_DNA"/>
</dbReference>
<feature type="region of interest" description="Disordered" evidence="1">
    <location>
        <begin position="166"/>
        <end position="323"/>
    </location>
</feature>
<sequence>MVGLELPDVEDDVPGEDSDRSDSPWTIEAVDGEMPEREELPNISRTLRERPSVTSESGGEEILYPRSIARRTSLDELELNQKRIGSSQDKVTRDDTAAVRKHGSLNLRSPGKTKERRRVHGTDFSHLPSSPSSILNFLGDPPSPSPVPTNTHSLLRGTQEGWLNLDDVATERGEELSEDGAWDGDVDSENERSPSVPLGEGFKGDVPGEDRSDSPWTIEAVDGEMSERELPVVPRTLHERPSMTPESDGQEILYPRNRSPVVRPTSSNTSDQPGRTGASTDHTSFALSSPQSGPRPLSPTSSVRRNKSKRLTPSSIPFFRRDSAGSDASSAIYYSASSVYSIDATSLNDPVASLATNGNAREEAVVSPVPPLPKYLSTYRSPPPTSAPDVTQAGIKTLSKKRSFSNALNLRLSSSISSVATSSPQSPRSVTFGGQQPRKSTSKDQTLPLAAAPNNPWEQPAATQEGWYGIEATPEVRRRLDGLDGKNARARASGATRSTRRVHADFSHLPPSSTSSVLDFLKHQGPGVSQTPPIRTFNVAHSLLRGTQQGWSGMDDEATAEALRKLDGISGKSVRAKARGARFNRSTGSRPLILVP</sequence>
<reference evidence="2" key="1">
    <citation type="submission" date="2023-03" db="EMBL/GenBank/DDBJ databases">
        <title>Massive genome expansion in bonnet fungi (Mycena s.s.) driven by repeated elements and novel gene families across ecological guilds.</title>
        <authorList>
            <consortium name="Lawrence Berkeley National Laboratory"/>
            <person name="Harder C.B."/>
            <person name="Miyauchi S."/>
            <person name="Viragh M."/>
            <person name="Kuo A."/>
            <person name="Thoen E."/>
            <person name="Andreopoulos B."/>
            <person name="Lu D."/>
            <person name="Skrede I."/>
            <person name="Drula E."/>
            <person name="Henrissat B."/>
            <person name="Morin E."/>
            <person name="Kohler A."/>
            <person name="Barry K."/>
            <person name="LaButti K."/>
            <person name="Morin E."/>
            <person name="Salamov A."/>
            <person name="Lipzen A."/>
            <person name="Mereny Z."/>
            <person name="Hegedus B."/>
            <person name="Baldrian P."/>
            <person name="Stursova M."/>
            <person name="Weitz H."/>
            <person name="Taylor A."/>
            <person name="Grigoriev I.V."/>
            <person name="Nagy L.G."/>
            <person name="Martin F."/>
            <person name="Kauserud H."/>
        </authorList>
    </citation>
    <scope>NUCLEOTIDE SEQUENCE</scope>
    <source>
        <strain evidence="2">CBHHK188m</strain>
    </source>
</reference>
<accession>A0AAD7JHU2</accession>